<comment type="caution">
    <text evidence="7">The sequence shown here is derived from an EMBL/GenBank/DDBJ whole genome shotgun (WGS) entry which is preliminary data.</text>
</comment>
<keyword evidence="8" id="KW-1185">Reference proteome</keyword>
<feature type="transmembrane region" description="Helical" evidence="5">
    <location>
        <begin position="312"/>
        <end position="334"/>
    </location>
</feature>
<evidence type="ECO:0000256" key="1">
    <source>
        <dbReference type="ARBA" id="ARBA00004651"/>
    </source>
</evidence>
<proteinExistence type="inferred from homology"/>
<organism evidence="7 8">
    <name type="scientific">Pelagicoccus albus</name>
    <dbReference type="NCBI Taxonomy" id="415222"/>
    <lineage>
        <taxon>Bacteria</taxon>
        <taxon>Pseudomonadati</taxon>
        <taxon>Verrucomicrobiota</taxon>
        <taxon>Opitutia</taxon>
        <taxon>Puniceicoccales</taxon>
        <taxon>Pelagicoccaceae</taxon>
        <taxon>Pelagicoccus</taxon>
    </lineage>
</organism>
<dbReference type="InterPro" id="IPR000515">
    <property type="entry name" value="MetI-like"/>
</dbReference>
<accession>A0A7X1B5S2</accession>
<feature type="transmembrane region" description="Helical" evidence="5">
    <location>
        <begin position="148"/>
        <end position="174"/>
    </location>
</feature>
<dbReference type="SUPFAM" id="SSF161098">
    <property type="entry name" value="MetI-like"/>
    <property type="match status" value="1"/>
</dbReference>
<dbReference type="Proteomes" id="UP000526501">
    <property type="component" value="Unassembled WGS sequence"/>
</dbReference>
<evidence type="ECO:0000256" key="2">
    <source>
        <dbReference type="ARBA" id="ARBA00022692"/>
    </source>
</evidence>
<dbReference type="CDD" id="cd06261">
    <property type="entry name" value="TM_PBP2"/>
    <property type="match status" value="1"/>
</dbReference>
<evidence type="ECO:0000256" key="5">
    <source>
        <dbReference type="RuleBase" id="RU363032"/>
    </source>
</evidence>
<reference evidence="7 8" key="1">
    <citation type="submission" date="2020-07" db="EMBL/GenBank/DDBJ databases">
        <authorList>
            <person name="Feng X."/>
        </authorList>
    </citation>
    <scope>NUCLEOTIDE SEQUENCE [LARGE SCALE GENOMIC DNA]</scope>
    <source>
        <strain evidence="7 8">JCM23202</strain>
    </source>
</reference>
<evidence type="ECO:0000259" key="6">
    <source>
        <dbReference type="PROSITE" id="PS50928"/>
    </source>
</evidence>
<dbReference type="PANTHER" id="PTHR30325">
    <property type="entry name" value="MEMBRANE COMPONENT OF ABC TRANSPORTER"/>
    <property type="match status" value="1"/>
</dbReference>
<evidence type="ECO:0000256" key="3">
    <source>
        <dbReference type="ARBA" id="ARBA00022989"/>
    </source>
</evidence>
<dbReference type="InterPro" id="IPR035906">
    <property type="entry name" value="MetI-like_sf"/>
</dbReference>
<evidence type="ECO:0000313" key="7">
    <source>
        <dbReference type="EMBL" id="MBC2606047.1"/>
    </source>
</evidence>
<dbReference type="PROSITE" id="PS50928">
    <property type="entry name" value="ABC_TM1"/>
    <property type="match status" value="1"/>
</dbReference>
<dbReference type="GO" id="GO:0055085">
    <property type="term" value="P:transmembrane transport"/>
    <property type="evidence" value="ECO:0007669"/>
    <property type="project" value="InterPro"/>
</dbReference>
<comment type="similarity">
    <text evidence="5">Belongs to the binding-protein-dependent transport system permease family.</text>
</comment>
<keyword evidence="4 5" id="KW-0472">Membrane</keyword>
<dbReference type="RefSeq" id="WP_185659931.1">
    <property type="nucleotide sequence ID" value="NZ_CAWPOO010000007.1"/>
</dbReference>
<feature type="transmembrane region" description="Helical" evidence="5">
    <location>
        <begin position="267"/>
        <end position="292"/>
    </location>
</feature>
<sequence>MLKFKLNPITRKKLERFRSNRRGYYSLIVLSILALFAIFAELWVNNRALIVSYEGELYFPTYADQISGRTFGEDYDFEVDYRDLQAKWKAEGSDNWMLMPLVPYGPYESDFKDGIYPPFAPSVSEKHFLGTDKTARDILARLIYGFRIVIGFSVGYVALVYLIGVGIGCSMGYFGGKFDLIGQRLIEIWSNIPFLYVVIIVASVTTPDFWKLLFIVVAFSWTGMTFYMRSGAYKEKARDYVAAAEALGASNTRIIFKHVLPNSLSTLVTFIPFTVAAAITGLTALDFLSFGLPVPTPSWGELLKQGTTNLHAPWIVLSAFSAMVIVLLLVTFIGEAVRDAFDPKKFTLYQ</sequence>
<dbReference type="AlphaFoldDB" id="A0A7X1B5S2"/>
<keyword evidence="2 5" id="KW-0812">Transmembrane</keyword>
<dbReference type="GO" id="GO:0005886">
    <property type="term" value="C:plasma membrane"/>
    <property type="evidence" value="ECO:0007669"/>
    <property type="project" value="UniProtKB-SubCell"/>
</dbReference>
<evidence type="ECO:0000256" key="4">
    <source>
        <dbReference type="ARBA" id="ARBA00023136"/>
    </source>
</evidence>
<comment type="subcellular location">
    <subcellularLocation>
        <location evidence="1 5">Cell membrane</location>
        <topology evidence="1 5">Multi-pass membrane protein</topology>
    </subcellularLocation>
</comment>
<keyword evidence="3 5" id="KW-1133">Transmembrane helix</keyword>
<protein>
    <submittedName>
        <fullName evidence="7">ABC transporter permease</fullName>
    </submittedName>
</protein>
<feature type="transmembrane region" description="Helical" evidence="5">
    <location>
        <begin position="210"/>
        <end position="228"/>
    </location>
</feature>
<dbReference type="PANTHER" id="PTHR30325:SF0">
    <property type="entry name" value="INNER MEMBRANE ABC TRANSPORTER PERMEASE PROTEIN YEJE"/>
    <property type="match status" value="1"/>
</dbReference>
<dbReference type="Pfam" id="PF00528">
    <property type="entry name" value="BPD_transp_1"/>
    <property type="match status" value="1"/>
</dbReference>
<feature type="transmembrane region" description="Helical" evidence="5">
    <location>
        <begin position="186"/>
        <end position="204"/>
    </location>
</feature>
<dbReference type="GO" id="GO:0042884">
    <property type="term" value="P:microcin transport"/>
    <property type="evidence" value="ECO:0007669"/>
    <property type="project" value="TreeGrafter"/>
</dbReference>
<evidence type="ECO:0000313" key="8">
    <source>
        <dbReference type="Proteomes" id="UP000526501"/>
    </source>
</evidence>
<dbReference type="EMBL" id="JACHVC010000007">
    <property type="protein sequence ID" value="MBC2606047.1"/>
    <property type="molecule type" value="Genomic_DNA"/>
</dbReference>
<keyword evidence="5" id="KW-0813">Transport</keyword>
<dbReference type="Gene3D" id="1.10.3720.10">
    <property type="entry name" value="MetI-like"/>
    <property type="match status" value="1"/>
</dbReference>
<name>A0A7X1B5S2_9BACT</name>
<feature type="transmembrane region" description="Helical" evidence="5">
    <location>
        <begin position="23"/>
        <end position="44"/>
    </location>
</feature>
<gene>
    <name evidence="7" type="ORF">H5P27_08315</name>
</gene>
<feature type="domain" description="ABC transmembrane type-1" evidence="6">
    <location>
        <begin position="150"/>
        <end position="338"/>
    </location>
</feature>